<dbReference type="InterPro" id="IPR023395">
    <property type="entry name" value="MCP_dom_sf"/>
</dbReference>
<organism evidence="13 14">
    <name type="scientific">Echinococcus multilocularis</name>
    <name type="common">Fox tapeworm</name>
    <dbReference type="NCBI Taxonomy" id="6211"/>
    <lineage>
        <taxon>Eukaryota</taxon>
        <taxon>Metazoa</taxon>
        <taxon>Spiralia</taxon>
        <taxon>Lophotrochozoa</taxon>
        <taxon>Platyhelminthes</taxon>
        <taxon>Cestoda</taxon>
        <taxon>Eucestoda</taxon>
        <taxon>Cyclophyllidea</taxon>
        <taxon>Taeniidae</taxon>
        <taxon>Echinococcus</taxon>
    </lineage>
</organism>
<proteinExistence type="inferred from homology"/>
<feature type="region of interest" description="Disordered" evidence="12">
    <location>
        <begin position="415"/>
        <end position="448"/>
    </location>
</feature>
<dbReference type="PANTHER" id="PTHR21252">
    <property type="entry name" value="TB1 PROTEIN-RELATED"/>
    <property type="match status" value="1"/>
</dbReference>
<evidence type="ECO:0000256" key="4">
    <source>
        <dbReference type="ARBA" id="ARBA00022692"/>
    </source>
</evidence>
<reference evidence="13" key="1">
    <citation type="journal article" date="2013" name="Nature">
        <title>The genomes of four tapeworm species reveal adaptations to parasitism.</title>
        <authorList>
            <person name="Tsai I.J."/>
            <person name="Zarowiecki M."/>
            <person name="Holroyd N."/>
            <person name="Garciarrubio A."/>
            <person name="Sanchez-Flores A."/>
            <person name="Brooks K.L."/>
            <person name="Tracey A."/>
            <person name="Bobes R.J."/>
            <person name="Fragoso G."/>
            <person name="Sciutto E."/>
            <person name="Aslett M."/>
            <person name="Beasley H."/>
            <person name="Bennett H.M."/>
            <person name="Cai J."/>
            <person name="Camicia F."/>
            <person name="Clark R."/>
            <person name="Cucher M."/>
            <person name="De Silva N."/>
            <person name="Day T.A."/>
            <person name="Deplazes P."/>
            <person name="Estrada K."/>
            <person name="Fernandez C."/>
            <person name="Holland P.W."/>
            <person name="Hou J."/>
            <person name="Hu S."/>
            <person name="Huckvale T."/>
            <person name="Hung S.S."/>
            <person name="Kamenetzky L."/>
            <person name="Keane J.A."/>
            <person name="Kiss F."/>
            <person name="Koziol U."/>
            <person name="Lambert O."/>
            <person name="Liu K."/>
            <person name="Luo X."/>
            <person name="Luo Y."/>
            <person name="Macchiaroli N."/>
            <person name="Nichol S."/>
            <person name="Paps J."/>
            <person name="Parkinson J."/>
            <person name="Pouchkina-Stantcheva N."/>
            <person name="Riddiford N."/>
            <person name="Rosenzvit M."/>
            <person name="Salinas G."/>
            <person name="Wasmuth J.D."/>
            <person name="Zamanian M."/>
            <person name="Zheng Y."/>
            <person name="Cai X."/>
            <person name="Soberon X."/>
            <person name="Olson P.D."/>
            <person name="Laclette J.P."/>
            <person name="Brehm K."/>
            <person name="Berriman M."/>
            <person name="Garciarrubio A."/>
            <person name="Bobes R.J."/>
            <person name="Fragoso G."/>
            <person name="Sanchez-Flores A."/>
            <person name="Estrada K."/>
            <person name="Cevallos M.A."/>
            <person name="Morett E."/>
            <person name="Gonzalez V."/>
            <person name="Portillo T."/>
            <person name="Ochoa-Leyva A."/>
            <person name="Jose M.V."/>
            <person name="Sciutto E."/>
            <person name="Landa A."/>
            <person name="Jimenez L."/>
            <person name="Valdes V."/>
            <person name="Carrero J.C."/>
            <person name="Larralde C."/>
            <person name="Morales-Montor J."/>
            <person name="Limon-Lason J."/>
            <person name="Soberon X."/>
            <person name="Laclette J.P."/>
        </authorList>
    </citation>
    <scope>NUCLEOTIDE SEQUENCE [LARGE SCALE GENOMIC DNA]</scope>
</reference>
<evidence type="ECO:0000256" key="12">
    <source>
        <dbReference type="SAM" id="MobiDB-lite"/>
    </source>
</evidence>
<evidence type="ECO:0000256" key="8">
    <source>
        <dbReference type="ARBA" id="ARBA00023128"/>
    </source>
</evidence>
<evidence type="ECO:0000256" key="10">
    <source>
        <dbReference type="PROSITE-ProRule" id="PRU00282"/>
    </source>
</evidence>
<keyword evidence="4 10" id="KW-0812">Transmembrane</keyword>
<reference evidence="13" key="2">
    <citation type="submission" date="2015-11" db="EMBL/GenBank/DDBJ databases">
        <authorList>
            <person name="Zhang Y."/>
            <person name="Guo Z."/>
        </authorList>
    </citation>
    <scope>NUCLEOTIDE SEQUENCE</scope>
</reference>
<dbReference type="eggNOG" id="KOG2954">
    <property type="taxonomic scope" value="Eukaryota"/>
</dbReference>
<keyword evidence="7" id="KW-1133">Transmembrane helix</keyword>
<evidence type="ECO:0000256" key="9">
    <source>
        <dbReference type="ARBA" id="ARBA00023136"/>
    </source>
</evidence>
<dbReference type="GO" id="GO:0090149">
    <property type="term" value="P:mitochondrial membrane fission"/>
    <property type="evidence" value="ECO:0007669"/>
    <property type="project" value="InterPro"/>
</dbReference>
<dbReference type="InterPro" id="IPR018108">
    <property type="entry name" value="MCP_transmembrane"/>
</dbReference>
<dbReference type="PROSITE" id="PS50920">
    <property type="entry name" value="SOLCAR"/>
    <property type="match status" value="1"/>
</dbReference>
<keyword evidence="6" id="KW-1000">Mitochondrion outer membrane</keyword>
<comment type="similarity">
    <text evidence="2 11">Belongs to the mitochondrial carrier (TC 2.A.29) family.</text>
</comment>
<evidence type="ECO:0000256" key="5">
    <source>
        <dbReference type="ARBA" id="ARBA00022737"/>
    </source>
</evidence>
<evidence type="ECO:0000313" key="13">
    <source>
        <dbReference type="EMBL" id="CDI97029.1"/>
    </source>
</evidence>
<sequence length="465" mass="50962">MYLNDLSTGADYTSELFQPVNLQYCSVRSRSRSIHFLPFSLLPIIRTYVSRQGVLSLWKGLSGAVTVKVVKTVSENGLSEVLSLPKEITIYSSAAKISLHVLLKVLSWMIVTPFYAASIVEFVQSDIASEPTTLVSCLQEGLRRLLPNISPTVSRMGSVGGKLKAGLRAIPIRTSRLLPVWQLMLPVVALGVGQHIIHSFVSFGVSAYLGRDQEPEQLDAEVAESCNIPDASSSSQKGIDGNDRTLLTSHRREKMLQVAYSLFTSDLTADFVASLTSEAILFPLETIAVRLCVQGTRTLVDNLDTGDSVIPIITSFDGPFDVLRHSSSSASGFIGLYRGFGALILQYGVQLAFLIGVKYAYERIFYYSSPTSTQPPPPPIGRSSMPSDYEPTNQHPSSFQSPFYSTVPNLLDHQPTTSVWQPNLDSERWRTSDPNLNSKNGAPLVPNRSSFVFRGYSPGPFDAPL</sequence>
<evidence type="ECO:0000256" key="6">
    <source>
        <dbReference type="ARBA" id="ARBA00022787"/>
    </source>
</evidence>
<evidence type="ECO:0000256" key="11">
    <source>
        <dbReference type="RuleBase" id="RU000488"/>
    </source>
</evidence>
<keyword evidence="8" id="KW-0496">Mitochondrion</keyword>
<keyword evidence="9 10" id="KW-0472">Membrane</keyword>
<dbReference type="InterPro" id="IPR039158">
    <property type="entry name" value="SLC25A46"/>
</dbReference>
<feature type="region of interest" description="Disordered" evidence="12">
    <location>
        <begin position="370"/>
        <end position="398"/>
    </location>
</feature>
<dbReference type="Pfam" id="PF00153">
    <property type="entry name" value="Mito_carr"/>
    <property type="match status" value="1"/>
</dbReference>
<evidence type="ECO:0000256" key="3">
    <source>
        <dbReference type="ARBA" id="ARBA00022448"/>
    </source>
</evidence>
<evidence type="ECO:0000256" key="1">
    <source>
        <dbReference type="ARBA" id="ARBA00004374"/>
    </source>
</evidence>
<dbReference type="STRING" id="6211.A0A087VXY0"/>
<comment type="subcellular location">
    <subcellularLocation>
        <location evidence="1">Mitochondrion outer membrane</location>
        <topology evidence="1">Multi-pass membrane protein</topology>
    </subcellularLocation>
</comment>
<dbReference type="GO" id="GO:0005741">
    <property type="term" value="C:mitochondrial outer membrane"/>
    <property type="evidence" value="ECO:0007669"/>
    <property type="project" value="UniProtKB-SubCell"/>
</dbReference>
<dbReference type="EMBL" id="LN902843">
    <property type="protein sequence ID" value="CDI97029.1"/>
    <property type="molecule type" value="Genomic_DNA"/>
</dbReference>
<evidence type="ECO:0000256" key="2">
    <source>
        <dbReference type="ARBA" id="ARBA00006375"/>
    </source>
</evidence>
<keyword evidence="5" id="KW-0677">Repeat</keyword>
<keyword evidence="3 11" id="KW-0813">Transport</keyword>
<accession>A0A087VXY0</accession>
<evidence type="ECO:0000256" key="7">
    <source>
        <dbReference type="ARBA" id="ARBA00022989"/>
    </source>
</evidence>
<feature type="compositionally biased region" description="Polar residues" evidence="12">
    <location>
        <begin position="415"/>
        <end position="424"/>
    </location>
</feature>
<dbReference type="Proteomes" id="UP000017246">
    <property type="component" value="Unassembled WGS sequence"/>
</dbReference>
<feature type="repeat" description="Solcar" evidence="10">
    <location>
        <begin position="261"/>
        <end position="364"/>
    </location>
</feature>
<evidence type="ECO:0000313" key="14">
    <source>
        <dbReference type="Proteomes" id="UP000017246"/>
    </source>
</evidence>
<dbReference type="OMA" id="QPTTSVW"/>
<dbReference type="OrthoDB" id="2403262at2759"/>
<dbReference type="PANTHER" id="PTHR21252:SF2">
    <property type="entry name" value="MITOCHONDRIAL OUTER MEMBRANE PROTEIN SLC25A46"/>
    <property type="match status" value="1"/>
</dbReference>
<gene>
    <name evidence="13" type="ORF">EmuJ_000077200</name>
</gene>
<name>A0A087VXY0_ECHMU</name>
<dbReference type="AlphaFoldDB" id="A0A087VXY0"/>
<dbReference type="Gene3D" id="1.50.40.10">
    <property type="entry name" value="Mitochondrial carrier domain"/>
    <property type="match status" value="1"/>
</dbReference>
<protein>
    <submittedName>
        <fullName evidence="13">Mitochondrial substrate solute carrier</fullName>
    </submittedName>
</protein>
<keyword evidence="14" id="KW-1185">Reference proteome</keyword>
<dbReference type="SUPFAM" id="SSF103506">
    <property type="entry name" value="Mitochondrial carrier"/>
    <property type="match status" value="2"/>
</dbReference>